<name>A0A392VBP1_9FABA</name>
<organism evidence="2 3">
    <name type="scientific">Trifolium medium</name>
    <dbReference type="NCBI Taxonomy" id="97028"/>
    <lineage>
        <taxon>Eukaryota</taxon>
        <taxon>Viridiplantae</taxon>
        <taxon>Streptophyta</taxon>
        <taxon>Embryophyta</taxon>
        <taxon>Tracheophyta</taxon>
        <taxon>Spermatophyta</taxon>
        <taxon>Magnoliopsida</taxon>
        <taxon>eudicotyledons</taxon>
        <taxon>Gunneridae</taxon>
        <taxon>Pentapetalae</taxon>
        <taxon>rosids</taxon>
        <taxon>fabids</taxon>
        <taxon>Fabales</taxon>
        <taxon>Fabaceae</taxon>
        <taxon>Papilionoideae</taxon>
        <taxon>50 kb inversion clade</taxon>
        <taxon>NPAAA clade</taxon>
        <taxon>Hologalegina</taxon>
        <taxon>IRL clade</taxon>
        <taxon>Trifolieae</taxon>
        <taxon>Trifolium</taxon>
    </lineage>
</organism>
<accession>A0A392VBP1</accession>
<dbReference type="Proteomes" id="UP000265520">
    <property type="component" value="Unassembled WGS sequence"/>
</dbReference>
<reference evidence="2 3" key="1">
    <citation type="journal article" date="2018" name="Front. Plant Sci.">
        <title>Red Clover (Trifolium pratense) and Zigzag Clover (T. medium) - A Picture of Genomic Similarities and Differences.</title>
        <authorList>
            <person name="Dluhosova J."/>
            <person name="Istvanek J."/>
            <person name="Nedelnik J."/>
            <person name="Repkova J."/>
        </authorList>
    </citation>
    <scope>NUCLEOTIDE SEQUENCE [LARGE SCALE GENOMIC DNA]</scope>
    <source>
        <strain evidence="3">cv. 10/8</strain>
        <tissue evidence="2">Leaf</tissue>
    </source>
</reference>
<keyword evidence="1" id="KW-0472">Membrane</keyword>
<sequence length="47" mass="5389">MSVSDQNFNSIFQVDALFGYMTVSLVLPAKLAFVLVRLCRHLFREPD</sequence>
<keyword evidence="3" id="KW-1185">Reference proteome</keyword>
<dbReference type="EMBL" id="LXQA011096110">
    <property type="protein sequence ID" value="MCI84659.1"/>
    <property type="molecule type" value="Genomic_DNA"/>
</dbReference>
<evidence type="ECO:0000313" key="2">
    <source>
        <dbReference type="EMBL" id="MCI84659.1"/>
    </source>
</evidence>
<comment type="caution">
    <text evidence="2">The sequence shown here is derived from an EMBL/GenBank/DDBJ whole genome shotgun (WGS) entry which is preliminary data.</text>
</comment>
<protein>
    <submittedName>
        <fullName evidence="2">Uncharacterized protein</fullName>
    </submittedName>
</protein>
<feature type="transmembrane region" description="Helical" evidence="1">
    <location>
        <begin position="17"/>
        <end position="36"/>
    </location>
</feature>
<evidence type="ECO:0000313" key="3">
    <source>
        <dbReference type="Proteomes" id="UP000265520"/>
    </source>
</evidence>
<proteinExistence type="predicted"/>
<keyword evidence="1" id="KW-0812">Transmembrane</keyword>
<dbReference type="AlphaFoldDB" id="A0A392VBP1"/>
<keyword evidence="1" id="KW-1133">Transmembrane helix</keyword>
<feature type="non-terminal residue" evidence="2">
    <location>
        <position position="47"/>
    </location>
</feature>
<evidence type="ECO:0000256" key="1">
    <source>
        <dbReference type="SAM" id="Phobius"/>
    </source>
</evidence>